<comment type="caution">
    <text evidence="8">The sequence shown here is derived from an EMBL/GenBank/DDBJ whole genome shotgun (WGS) entry which is preliminary data.</text>
</comment>
<evidence type="ECO:0000259" key="7">
    <source>
        <dbReference type="Pfam" id="PF04542"/>
    </source>
</evidence>
<dbReference type="AlphaFoldDB" id="A0AA40V7N5"/>
<evidence type="ECO:0000256" key="3">
    <source>
        <dbReference type="ARBA" id="ARBA00023082"/>
    </source>
</evidence>
<dbReference type="GO" id="GO:0003677">
    <property type="term" value="F:DNA binding"/>
    <property type="evidence" value="ECO:0007669"/>
    <property type="project" value="UniProtKB-KW"/>
</dbReference>
<keyword evidence="5 6" id="KW-0804">Transcription</keyword>
<dbReference type="NCBIfam" id="TIGR02937">
    <property type="entry name" value="sigma70-ECF"/>
    <property type="match status" value="1"/>
</dbReference>
<dbReference type="PANTHER" id="PTHR43133">
    <property type="entry name" value="RNA POLYMERASE ECF-TYPE SIGMA FACTO"/>
    <property type="match status" value="1"/>
</dbReference>
<dbReference type="PANTHER" id="PTHR43133:SF8">
    <property type="entry name" value="RNA POLYMERASE SIGMA FACTOR HI_1459-RELATED"/>
    <property type="match status" value="1"/>
</dbReference>
<accession>A0AA40V7N5</accession>
<dbReference type="GO" id="GO:0006352">
    <property type="term" value="P:DNA-templated transcription initiation"/>
    <property type="evidence" value="ECO:0007669"/>
    <property type="project" value="InterPro"/>
</dbReference>
<comment type="similarity">
    <text evidence="1 6">Belongs to the sigma-70 factor family. ECF subfamily.</text>
</comment>
<dbReference type="Proteomes" id="UP001138621">
    <property type="component" value="Unassembled WGS sequence"/>
</dbReference>
<dbReference type="InterPro" id="IPR039425">
    <property type="entry name" value="RNA_pol_sigma-70-like"/>
</dbReference>
<dbReference type="GO" id="GO:0016987">
    <property type="term" value="F:sigma factor activity"/>
    <property type="evidence" value="ECO:0007669"/>
    <property type="project" value="UniProtKB-KW"/>
</dbReference>
<evidence type="ECO:0000256" key="2">
    <source>
        <dbReference type="ARBA" id="ARBA00023015"/>
    </source>
</evidence>
<name>A0AA40V7N5_STUST</name>
<feature type="domain" description="RNA polymerase sigma-70 region 2" evidence="7">
    <location>
        <begin position="16"/>
        <end position="77"/>
    </location>
</feature>
<evidence type="ECO:0000313" key="8">
    <source>
        <dbReference type="EMBL" id="MBA1307360.1"/>
    </source>
</evidence>
<dbReference type="Pfam" id="PF04542">
    <property type="entry name" value="Sigma70_r2"/>
    <property type="match status" value="1"/>
</dbReference>
<evidence type="ECO:0000256" key="5">
    <source>
        <dbReference type="ARBA" id="ARBA00023163"/>
    </source>
</evidence>
<dbReference type="EMBL" id="JAAMRD010000034">
    <property type="protein sequence ID" value="MBA1307360.1"/>
    <property type="molecule type" value="Genomic_DNA"/>
</dbReference>
<keyword evidence="2 6" id="KW-0805">Transcription regulation</keyword>
<dbReference type="SUPFAM" id="SSF88659">
    <property type="entry name" value="Sigma3 and sigma4 domains of RNA polymerase sigma factors"/>
    <property type="match status" value="1"/>
</dbReference>
<dbReference type="InterPro" id="IPR013324">
    <property type="entry name" value="RNA_pol_sigma_r3/r4-like"/>
</dbReference>
<gene>
    <name evidence="8" type="ORF">G7024_23570</name>
</gene>
<dbReference type="InterPro" id="IPR013325">
    <property type="entry name" value="RNA_pol_sigma_r2"/>
</dbReference>
<dbReference type="PROSITE" id="PS01063">
    <property type="entry name" value="SIGMA70_ECF"/>
    <property type="match status" value="1"/>
</dbReference>
<evidence type="ECO:0000313" key="9">
    <source>
        <dbReference type="Proteomes" id="UP001138621"/>
    </source>
</evidence>
<dbReference type="InterPro" id="IPR007627">
    <property type="entry name" value="RNA_pol_sigma70_r2"/>
</dbReference>
<evidence type="ECO:0000256" key="4">
    <source>
        <dbReference type="ARBA" id="ARBA00023125"/>
    </source>
</evidence>
<dbReference type="InterPro" id="IPR000838">
    <property type="entry name" value="RNA_pol_sigma70_ECF_CS"/>
</dbReference>
<proteinExistence type="inferred from homology"/>
<evidence type="ECO:0000256" key="1">
    <source>
        <dbReference type="ARBA" id="ARBA00010641"/>
    </source>
</evidence>
<dbReference type="RefSeq" id="WP_011911473.1">
    <property type="nucleotide sequence ID" value="NZ_CP098731.1"/>
</dbReference>
<sequence length="188" mass="20943">MAGSNTSFECVLRAWEAHERELLAFLILRARDRNAAEDLLQEVFLKAMRQGKGFCSLENPRAWLFQVARNAVVDATRLAKPNAELTDELAESLVASPTSERVPVDELDACVERNLPALEAEDRHIIAACDLQGQTVRAYAEANQLTLAAAKSRLLRARKRLRDSLIVNCQVRFDDTGQVCCHTPRPSA</sequence>
<keyword evidence="4 6" id="KW-0238">DNA-binding</keyword>
<protein>
    <recommendedName>
        <fullName evidence="6">RNA polymerase sigma factor</fullName>
    </recommendedName>
</protein>
<keyword evidence="3 6" id="KW-0731">Sigma factor</keyword>
<dbReference type="InterPro" id="IPR036388">
    <property type="entry name" value="WH-like_DNA-bd_sf"/>
</dbReference>
<organism evidence="8 9">
    <name type="scientific">Stutzerimonas stutzeri</name>
    <name type="common">Pseudomonas stutzeri</name>
    <dbReference type="NCBI Taxonomy" id="316"/>
    <lineage>
        <taxon>Bacteria</taxon>
        <taxon>Pseudomonadati</taxon>
        <taxon>Pseudomonadota</taxon>
        <taxon>Gammaproteobacteria</taxon>
        <taxon>Pseudomonadales</taxon>
        <taxon>Pseudomonadaceae</taxon>
        <taxon>Stutzerimonas</taxon>
    </lineage>
</organism>
<dbReference type="Gene3D" id="1.10.10.10">
    <property type="entry name" value="Winged helix-like DNA-binding domain superfamily/Winged helix DNA-binding domain"/>
    <property type="match status" value="1"/>
</dbReference>
<reference evidence="8" key="1">
    <citation type="submission" date="2020-02" db="EMBL/GenBank/DDBJ databases">
        <title>Synteny-based analysis reveals conserved mechanism for high triclosan tolerance in Pseudomonas, as well as instances of horizontal transfer.</title>
        <authorList>
            <person name="Mcfarland A.G."/>
            <person name="Bertucci H.K."/>
            <person name="Litmann E."/>
            <person name="Shen J."/>
            <person name="Huttenhower C."/>
            <person name="Hartmann E.M."/>
        </authorList>
    </citation>
    <scope>NUCLEOTIDE SEQUENCE</scope>
    <source>
        <strain evidence="8">109A1</strain>
    </source>
</reference>
<dbReference type="SUPFAM" id="SSF88946">
    <property type="entry name" value="Sigma2 domain of RNA polymerase sigma factors"/>
    <property type="match status" value="1"/>
</dbReference>
<evidence type="ECO:0000256" key="6">
    <source>
        <dbReference type="RuleBase" id="RU000716"/>
    </source>
</evidence>
<dbReference type="Gene3D" id="1.10.1740.10">
    <property type="match status" value="1"/>
</dbReference>
<dbReference type="InterPro" id="IPR014284">
    <property type="entry name" value="RNA_pol_sigma-70_dom"/>
</dbReference>